<evidence type="ECO:0000313" key="7">
    <source>
        <dbReference type="Proteomes" id="UP000286134"/>
    </source>
</evidence>
<dbReference type="GO" id="GO:0000976">
    <property type="term" value="F:transcription cis-regulatory region binding"/>
    <property type="evidence" value="ECO:0007669"/>
    <property type="project" value="TreeGrafter"/>
</dbReference>
<feature type="compositionally biased region" description="Polar residues" evidence="4">
    <location>
        <begin position="87"/>
        <end position="127"/>
    </location>
</feature>
<feature type="region of interest" description="Disordered" evidence="4">
    <location>
        <begin position="53"/>
        <end position="245"/>
    </location>
</feature>
<dbReference type="EMBL" id="MCFK01007379">
    <property type="protein sequence ID" value="RKF57487.1"/>
    <property type="molecule type" value="Genomic_DNA"/>
</dbReference>
<dbReference type="Gene3D" id="1.10.150.60">
    <property type="entry name" value="ARID DNA-binding domain"/>
    <property type="match status" value="1"/>
</dbReference>
<evidence type="ECO:0000313" key="6">
    <source>
        <dbReference type="EMBL" id="RKF57487.1"/>
    </source>
</evidence>
<dbReference type="AlphaFoldDB" id="A0A420HJ88"/>
<dbReference type="OrthoDB" id="1938591at2759"/>
<organism evidence="6 7">
    <name type="scientific">Erysiphe neolycopersici</name>
    <dbReference type="NCBI Taxonomy" id="212602"/>
    <lineage>
        <taxon>Eukaryota</taxon>
        <taxon>Fungi</taxon>
        <taxon>Dikarya</taxon>
        <taxon>Ascomycota</taxon>
        <taxon>Pezizomycotina</taxon>
        <taxon>Leotiomycetes</taxon>
        <taxon>Erysiphales</taxon>
        <taxon>Erysiphaceae</taxon>
        <taxon>Erysiphe</taxon>
    </lineage>
</organism>
<dbReference type="Pfam" id="PF01388">
    <property type="entry name" value="ARID"/>
    <property type="match status" value="1"/>
</dbReference>
<accession>A0A420HJ88</accession>
<feature type="compositionally biased region" description="Polar residues" evidence="4">
    <location>
        <begin position="170"/>
        <end position="184"/>
    </location>
</feature>
<protein>
    <submittedName>
        <fullName evidence="6">Putative arid bright domain protein</fullName>
    </submittedName>
</protein>
<feature type="region of interest" description="Disordered" evidence="4">
    <location>
        <begin position="504"/>
        <end position="538"/>
    </location>
</feature>
<keyword evidence="3" id="KW-0539">Nucleus</keyword>
<dbReference type="InterPro" id="IPR036431">
    <property type="entry name" value="ARID_dom_sf"/>
</dbReference>
<proteinExistence type="predicted"/>
<dbReference type="InterPro" id="IPR051232">
    <property type="entry name" value="ARID/SWI1_ChromRemod"/>
</dbReference>
<evidence type="ECO:0000256" key="2">
    <source>
        <dbReference type="ARBA" id="ARBA00023163"/>
    </source>
</evidence>
<sequence length="1032" mass="113950">MSSPWVNKSAIHNQNGATYASNDLESGGFSNPLPYDNYESSQFQNQQFQRMQNGSLRNGSPVSFNNSQYQTNSLVPSKRPREEGMRTSPQQTPGLLPLSRSQTPQQNPYPSYQSGPQTQQHSTQQLSYPRLKDGPGNSTLSPVMSSQVRTSGVVVPQRVSTASPHPFSPAVQQFPQTSPSFSEHNVSRFDGSQQSSQYVQSSGYPHNFGISYSPPLGHSSATLQQPKTTSYMQQPPVSQQASASQLYQQQQQQQRLLYQMQLQQQQQQRNILSQRGSNTTNTTPNSSNQIQTVNGQFQSARPSLPYPHNRAAQNPENFMKSLVSFMQTKKLPLELNPIVGNRAISLASLYFTVARFGGYKAIEAIKGWNDVAAALQFHPVEQRLAPLMLKGIYEKNLYFFEEAISINQQNQRIHLMQPNSTLPAPQISPTKQQNSQTATLNHQVTGYIPQQKQTSVQTLESQQTVTATPAEQIQSLTHKQIPPSNGFSTPQPSQVQLNPLTSQSYSRDNLSKNLETTPPQNTIFPSPSPASATGSRGLTITSPQIDLQNIRTPLSHKFNLPSVYEPKAFVPNTLGGVDIAQIARLGGELTRVKIDVPAVGDLGTIDVHALTMSLQSGIHAEVRLALDTLVCLSVEPRLQLDLRACEDLVETLIDCAELQVELLVDNAVEVSDVMLVGSYEDVIRGCRSEQDFLQDIPVLGSLEYKLDRAVDRLICITTILRNLSFYETNHPLLADNLIIKFLCVVIRHLGTRNMLLRTHSNTLDFMKDVVIFLSNLAQQIELPGREQALCLLNFLLAFAPCPTPNNSSSETVIFSSYNPNIHRYLPSAIDSLAKLLARDEPNRSLYKAIFASDVSSIPPFDLLTRAFALAISCVPENSNDLQRVNLLPIIEARKPFLMQGILAAGIISNLAPGYETGVAKSWLTSEDGFSQNLCRLIITLSIEANALALRQPIVPQGIDTESTFHIILGGTTVLRRLVEKSSNLADPNSTFSPPGVLAKDSLLIAINVLQPKLQAVLKQLYPYVGLGTWHKN</sequence>
<keyword evidence="2" id="KW-0804">Transcription</keyword>
<dbReference type="GO" id="GO:0016514">
    <property type="term" value="C:SWI/SNF complex"/>
    <property type="evidence" value="ECO:0007669"/>
    <property type="project" value="TreeGrafter"/>
</dbReference>
<feature type="compositionally biased region" description="Low complexity" evidence="4">
    <location>
        <begin position="233"/>
        <end position="245"/>
    </location>
</feature>
<dbReference type="PROSITE" id="PS51011">
    <property type="entry name" value="ARID"/>
    <property type="match status" value="1"/>
</dbReference>
<name>A0A420HJ88_9PEZI</name>
<evidence type="ECO:0000256" key="4">
    <source>
        <dbReference type="SAM" id="MobiDB-lite"/>
    </source>
</evidence>
<comment type="caution">
    <text evidence="6">The sequence shown here is derived from an EMBL/GenBank/DDBJ whole genome shotgun (WGS) entry which is preliminary data.</text>
</comment>
<dbReference type="SMART" id="SM00501">
    <property type="entry name" value="BRIGHT"/>
    <property type="match status" value="1"/>
</dbReference>
<feature type="compositionally biased region" description="Polar residues" evidence="4">
    <location>
        <begin position="219"/>
        <end position="232"/>
    </location>
</feature>
<gene>
    <name evidence="6" type="ORF">OnM2_073029</name>
</gene>
<feature type="compositionally biased region" description="Low complexity" evidence="4">
    <location>
        <begin position="277"/>
        <end position="288"/>
    </location>
</feature>
<feature type="region of interest" description="Disordered" evidence="4">
    <location>
        <begin position="419"/>
        <end position="439"/>
    </location>
</feature>
<dbReference type="Proteomes" id="UP000286134">
    <property type="component" value="Unassembled WGS sequence"/>
</dbReference>
<dbReference type="STRING" id="212602.A0A420HJ88"/>
<feature type="compositionally biased region" description="Low complexity" evidence="4">
    <location>
        <begin position="192"/>
        <end position="202"/>
    </location>
</feature>
<evidence type="ECO:0000256" key="1">
    <source>
        <dbReference type="ARBA" id="ARBA00023015"/>
    </source>
</evidence>
<feature type="region of interest" description="Disordered" evidence="4">
    <location>
        <begin position="18"/>
        <end position="41"/>
    </location>
</feature>
<dbReference type="GO" id="GO:0006357">
    <property type="term" value="P:regulation of transcription by RNA polymerase II"/>
    <property type="evidence" value="ECO:0007669"/>
    <property type="project" value="TreeGrafter"/>
</dbReference>
<feature type="region of interest" description="Disordered" evidence="4">
    <location>
        <begin position="268"/>
        <end position="290"/>
    </location>
</feature>
<evidence type="ECO:0000256" key="3">
    <source>
        <dbReference type="ARBA" id="ARBA00023242"/>
    </source>
</evidence>
<reference evidence="6 7" key="1">
    <citation type="journal article" date="2018" name="BMC Genomics">
        <title>Comparative genome analyses reveal sequence features reflecting distinct modes of host-adaptation between dicot and monocot powdery mildew.</title>
        <authorList>
            <person name="Wu Y."/>
            <person name="Ma X."/>
            <person name="Pan Z."/>
            <person name="Kale S.D."/>
            <person name="Song Y."/>
            <person name="King H."/>
            <person name="Zhang Q."/>
            <person name="Presley C."/>
            <person name="Deng X."/>
            <person name="Wei C.I."/>
            <person name="Xiao S."/>
        </authorList>
    </citation>
    <scope>NUCLEOTIDE SEQUENCE [LARGE SCALE GENOMIC DNA]</scope>
    <source>
        <strain evidence="6">UMSG2</strain>
    </source>
</reference>
<keyword evidence="7" id="KW-1185">Reference proteome</keyword>
<dbReference type="PANTHER" id="PTHR13964:SF27">
    <property type="entry name" value="HAT-TRICK, ISOFORM D"/>
    <property type="match status" value="1"/>
</dbReference>
<dbReference type="SMART" id="SM01014">
    <property type="entry name" value="ARID"/>
    <property type="match status" value="1"/>
</dbReference>
<dbReference type="PANTHER" id="PTHR13964">
    <property type="entry name" value="RBP-RELATED"/>
    <property type="match status" value="1"/>
</dbReference>
<feature type="domain" description="ARID" evidence="5">
    <location>
        <begin position="312"/>
        <end position="405"/>
    </location>
</feature>
<keyword evidence="1" id="KW-0805">Transcription regulation</keyword>
<evidence type="ECO:0000259" key="5">
    <source>
        <dbReference type="PROSITE" id="PS51011"/>
    </source>
</evidence>
<dbReference type="SUPFAM" id="SSF46774">
    <property type="entry name" value="ARID-like"/>
    <property type="match status" value="1"/>
</dbReference>
<dbReference type="InterPro" id="IPR001606">
    <property type="entry name" value="ARID_dom"/>
</dbReference>
<feature type="compositionally biased region" description="Polar residues" evidence="4">
    <location>
        <begin position="136"/>
        <end position="150"/>
    </location>
</feature>
<feature type="compositionally biased region" description="Polar residues" evidence="4">
    <location>
        <begin position="54"/>
        <end position="75"/>
    </location>
</feature>